<evidence type="ECO:0000313" key="2">
    <source>
        <dbReference type="EMBL" id="CAF1069072.1"/>
    </source>
</evidence>
<evidence type="ECO:0000313" key="3">
    <source>
        <dbReference type="Proteomes" id="UP000663879"/>
    </source>
</evidence>
<accession>A0A814LSC1</accession>
<sequence>MMKNLEKSVKQNQKQLETQVQKDLNALKKMMKWTKIIQKRIENNRRKLNELKTEPMNNLNDNKLDSIDIMQPLMTQSKETTTPIKRQYSINKTEQIFRPKDDTINEKIQVKSSFRRLDGLGNIKI</sequence>
<comment type="caution">
    <text evidence="2">The sequence shown here is derived from an EMBL/GenBank/DDBJ whole genome shotgun (WGS) entry which is preliminary data.</text>
</comment>
<gene>
    <name evidence="2" type="ORF">OXX778_LOCUS19643</name>
</gene>
<keyword evidence="3" id="KW-1185">Reference proteome</keyword>
<organism evidence="2 3">
    <name type="scientific">Brachionus calyciflorus</name>
    <dbReference type="NCBI Taxonomy" id="104777"/>
    <lineage>
        <taxon>Eukaryota</taxon>
        <taxon>Metazoa</taxon>
        <taxon>Spiralia</taxon>
        <taxon>Gnathifera</taxon>
        <taxon>Rotifera</taxon>
        <taxon>Eurotatoria</taxon>
        <taxon>Monogononta</taxon>
        <taxon>Pseudotrocha</taxon>
        <taxon>Ploima</taxon>
        <taxon>Brachionidae</taxon>
        <taxon>Brachionus</taxon>
    </lineage>
</organism>
<keyword evidence="1" id="KW-0175">Coiled coil</keyword>
<feature type="coiled-coil region" evidence="1">
    <location>
        <begin position="2"/>
        <end position="54"/>
    </location>
</feature>
<name>A0A814LSC1_9BILA</name>
<dbReference type="AlphaFoldDB" id="A0A814LSC1"/>
<dbReference type="Proteomes" id="UP000663879">
    <property type="component" value="Unassembled WGS sequence"/>
</dbReference>
<dbReference type="EMBL" id="CAJNOC010006061">
    <property type="protein sequence ID" value="CAF1069072.1"/>
    <property type="molecule type" value="Genomic_DNA"/>
</dbReference>
<protein>
    <submittedName>
        <fullName evidence="2">Uncharacterized protein</fullName>
    </submittedName>
</protein>
<evidence type="ECO:0000256" key="1">
    <source>
        <dbReference type="SAM" id="Coils"/>
    </source>
</evidence>
<reference evidence="2" key="1">
    <citation type="submission" date="2021-02" db="EMBL/GenBank/DDBJ databases">
        <authorList>
            <person name="Nowell W R."/>
        </authorList>
    </citation>
    <scope>NUCLEOTIDE SEQUENCE</scope>
    <source>
        <strain evidence="2">Ploen Becks lab</strain>
    </source>
</reference>
<proteinExistence type="predicted"/>